<keyword evidence="3" id="KW-1185">Reference proteome</keyword>
<dbReference type="EMBL" id="BAAANF010000005">
    <property type="protein sequence ID" value="GAA1675020.1"/>
    <property type="molecule type" value="Genomic_DNA"/>
</dbReference>
<feature type="compositionally biased region" description="Low complexity" evidence="1">
    <location>
        <begin position="290"/>
        <end position="299"/>
    </location>
</feature>
<dbReference type="PANTHER" id="PTHR38479:SF2">
    <property type="entry name" value="WINGED HELIX DNA-BINDING DOMAIN-CONTAINING PROTEIN"/>
    <property type="match status" value="1"/>
</dbReference>
<dbReference type="Pfam" id="PF06224">
    <property type="entry name" value="AlkZ-like"/>
    <property type="match status" value="1"/>
</dbReference>
<organism evidence="2 3">
    <name type="scientific">Kribbella yunnanensis</name>
    <dbReference type="NCBI Taxonomy" id="190194"/>
    <lineage>
        <taxon>Bacteria</taxon>
        <taxon>Bacillati</taxon>
        <taxon>Actinomycetota</taxon>
        <taxon>Actinomycetes</taxon>
        <taxon>Propionibacteriales</taxon>
        <taxon>Kribbellaceae</taxon>
        <taxon>Kribbella</taxon>
    </lineage>
</organism>
<dbReference type="Proteomes" id="UP001500280">
    <property type="component" value="Unassembled WGS sequence"/>
</dbReference>
<sequence length="428" mass="46216">MLHITDDDRRRRLAIRHGLVRRFDAIEDAVRGMTVLHATEAATVHLSLWARVAGVTVDEVDSALYDERSVVKQLAMRRTLFVFPRDLLPAALGSAAARVARQQVTDATKRLTDGGVVSGDAIGPWLDEATAAVRDLLADGVARTTREIRDQVPALDARISTGGGPDKKWGGDLPIAPVVMALLSAQGDVMRAVNAGHWRFNKPAWTTTKHWLGEVPTPLEEHEGYAELVRRWLATFGPGTEADIVWWLGGTKTAVRRALADVEAVEVSLDAGATGWVLPDDTEPAGGAGAAAMAPAGRGSADEVSAGGAGRRAPEGGEPWAALLPSLDPTVMGWKERDFYRDPADKPYLFDTNGNAGNTAWWNGRIVGCWVQDPDDPAAPVRLVIHDDVGKQAHKALEAEAERLTEWLDGVRITNVYASPQMRGLRLP</sequence>
<gene>
    <name evidence="2" type="ORF">GCM10009745_17580</name>
</gene>
<reference evidence="3" key="1">
    <citation type="journal article" date="2019" name="Int. J. Syst. Evol. Microbiol.">
        <title>The Global Catalogue of Microorganisms (GCM) 10K type strain sequencing project: providing services to taxonomists for standard genome sequencing and annotation.</title>
        <authorList>
            <consortium name="The Broad Institute Genomics Platform"/>
            <consortium name="The Broad Institute Genome Sequencing Center for Infectious Disease"/>
            <person name="Wu L."/>
            <person name="Ma J."/>
        </authorList>
    </citation>
    <scope>NUCLEOTIDE SEQUENCE [LARGE SCALE GENOMIC DNA]</scope>
    <source>
        <strain evidence="3">JCM 14307</strain>
    </source>
</reference>
<accession>A0ABP4SUG6</accession>
<dbReference type="InterPro" id="IPR009351">
    <property type="entry name" value="AlkZ-like"/>
</dbReference>
<name>A0ABP4SUG6_9ACTN</name>
<keyword evidence="2" id="KW-0238">DNA-binding</keyword>
<feature type="region of interest" description="Disordered" evidence="1">
    <location>
        <begin position="283"/>
        <end position="321"/>
    </location>
</feature>
<evidence type="ECO:0000313" key="2">
    <source>
        <dbReference type="EMBL" id="GAA1675020.1"/>
    </source>
</evidence>
<comment type="caution">
    <text evidence="2">The sequence shown here is derived from an EMBL/GenBank/DDBJ whole genome shotgun (WGS) entry which is preliminary data.</text>
</comment>
<proteinExistence type="predicted"/>
<dbReference type="RefSeq" id="WP_344147871.1">
    <property type="nucleotide sequence ID" value="NZ_BAAANF010000005.1"/>
</dbReference>
<evidence type="ECO:0000313" key="3">
    <source>
        <dbReference type="Proteomes" id="UP001500280"/>
    </source>
</evidence>
<dbReference type="PANTHER" id="PTHR38479">
    <property type="entry name" value="LMO0824 PROTEIN"/>
    <property type="match status" value="1"/>
</dbReference>
<dbReference type="GO" id="GO:0003677">
    <property type="term" value="F:DNA binding"/>
    <property type="evidence" value="ECO:0007669"/>
    <property type="project" value="UniProtKB-KW"/>
</dbReference>
<protein>
    <submittedName>
        <fullName evidence="2">Winged helix DNA-binding domain-containing protein</fullName>
    </submittedName>
</protein>
<evidence type="ECO:0000256" key="1">
    <source>
        <dbReference type="SAM" id="MobiDB-lite"/>
    </source>
</evidence>